<dbReference type="GO" id="GO:0003677">
    <property type="term" value="F:DNA binding"/>
    <property type="evidence" value="ECO:0007669"/>
    <property type="project" value="InterPro"/>
</dbReference>
<dbReference type="SUPFAM" id="SSF46894">
    <property type="entry name" value="C-terminal effector domain of the bipartite response regulators"/>
    <property type="match status" value="1"/>
</dbReference>
<feature type="domain" description="HTH luxR-type" evidence="1">
    <location>
        <begin position="275"/>
        <end position="332"/>
    </location>
</feature>
<dbReference type="GO" id="GO:0006355">
    <property type="term" value="P:regulation of DNA-templated transcription"/>
    <property type="evidence" value="ECO:0007669"/>
    <property type="project" value="InterPro"/>
</dbReference>
<dbReference type="InterPro" id="IPR016032">
    <property type="entry name" value="Sig_transdc_resp-reg_C-effctor"/>
</dbReference>
<dbReference type="AlphaFoldDB" id="A0AAJ5VXZ1"/>
<evidence type="ECO:0000313" key="3">
    <source>
        <dbReference type="Proteomes" id="UP001217476"/>
    </source>
</evidence>
<dbReference type="InterPro" id="IPR000792">
    <property type="entry name" value="Tscrpt_reg_LuxR_C"/>
</dbReference>
<dbReference type="SMART" id="SM00421">
    <property type="entry name" value="HTH_LUXR"/>
    <property type="match status" value="1"/>
</dbReference>
<dbReference type="EMBL" id="CP119312">
    <property type="protein sequence ID" value="WEK06809.1"/>
    <property type="molecule type" value="Genomic_DNA"/>
</dbReference>
<dbReference type="InterPro" id="IPR036388">
    <property type="entry name" value="WH-like_DNA-bd_sf"/>
</dbReference>
<accession>A0AAJ5VXZ1</accession>
<dbReference type="Proteomes" id="UP001217476">
    <property type="component" value="Chromosome"/>
</dbReference>
<dbReference type="Gene3D" id="1.10.10.10">
    <property type="entry name" value="Winged helix-like DNA-binding domain superfamily/Winged helix DNA-binding domain"/>
    <property type="match status" value="1"/>
</dbReference>
<organism evidence="2 3">
    <name type="scientific">Candidatus Devosia phytovorans</name>
    <dbReference type="NCBI Taxonomy" id="3121372"/>
    <lineage>
        <taxon>Bacteria</taxon>
        <taxon>Pseudomonadati</taxon>
        <taxon>Pseudomonadota</taxon>
        <taxon>Alphaproteobacteria</taxon>
        <taxon>Hyphomicrobiales</taxon>
        <taxon>Devosiaceae</taxon>
        <taxon>Devosia</taxon>
    </lineage>
</organism>
<gene>
    <name evidence="2" type="ORF">P0Y65_14920</name>
</gene>
<evidence type="ECO:0000313" key="2">
    <source>
        <dbReference type="EMBL" id="WEK06809.1"/>
    </source>
</evidence>
<evidence type="ECO:0000259" key="1">
    <source>
        <dbReference type="SMART" id="SM00421"/>
    </source>
</evidence>
<sequence length="340" mass="38106">MPPCASHAMLLPGITGDRGMDRDEADRAAILAAIRGETEAWLQRDFDAMARHWVQSPQTRRMEYFASLGTRVDQGWDAIARRLLKIVERFPEKQPFEERVSWENVNVVVAADMAWVTYDQIGTDTGEDLKRLLKIMHRVDGVWKIACLVMMESTVQQANCPLIEIDAQARILWTNHLARERMHGHDGLVVAGGRLRARHRERDAALHDAVRLAFQELQSQRPLAVAPKQTWAVALGENTNGVPIHCWVLLEDGKALVSFEDADKVERGIAAAQEVYRLSPAQVRLARLILDGHDLAAAADVLSVSINTLRTQLQRMFDKTGVRNQAALVRSLLSADAPHK</sequence>
<dbReference type="Gene3D" id="3.10.450.50">
    <property type="match status" value="1"/>
</dbReference>
<dbReference type="SUPFAM" id="SSF54427">
    <property type="entry name" value="NTF2-like"/>
    <property type="match status" value="1"/>
</dbReference>
<protein>
    <submittedName>
        <fullName evidence="2">LuxR family transcriptional regulator</fullName>
    </submittedName>
</protein>
<reference evidence="2" key="1">
    <citation type="submission" date="2023-03" db="EMBL/GenBank/DDBJ databases">
        <title>Andean soil-derived lignocellulolytic bacterial consortium as a source of novel taxa and putative plastic-active enzymes.</title>
        <authorList>
            <person name="Diaz-Garcia L."/>
            <person name="Chuvochina M."/>
            <person name="Feuerriegel G."/>
            <person name="Bunk B."/>
            <person name="Sproer C."/>
            <person name="Streit W.R."/>
            <person name="Rodriguez L.M."/>
            <person name="Overmann J."/>
            <person name="Jimenez D.J."/>
        </authorList>
    </citation>
    <scope>NUCLEOTIDE SEQUENCE</scope>
    <source>
        <strain evidence="2">MAG 4196</strain>
    </source>
</reference>
<proteinExistence type="predicted"/>
<dbReference type="InterPro" id="IPR032710">
    <property type="entry name" value="NTF2-like_dom_sf"/>
</dbReference>
<name>A0AAJ5VXZ1_9HYPH</name>